<reference evidence="3" key="1">
    <citation type="submission" date="2014-07" db="EMBL/GenBank/DDBJ databases">
        <authorList>
            <person name="Monot Marc"/>
        </authorList>
    </citation>
    <scope>NUCLEOTIDE SEQUENCE</scope>
    <source>
        <strain evidence="5">7032989</strain>
        <strain evidence="4">7032994</strain>
    </source>
</reference>
<evidence type="ECO:0000313" key="4">
    <source>
        <dbReference type="EMBL" id="CDS90365.1"/>
    </source>
</evidence>
<sequence length="551" mass="62243">MIEIDRELNEHEEKLNEIEKIDDDLSICYKTKQIVYDGGKTANLLEIRTPEKNIDTNNVILPITTKYLDRYVEMRVPRDKAMSKREILKLSLHGANVTEENAKYHIRSIDYQECKIGKSNNTHSELGFAMHDDKEIFKLDRAINEDSKYVGVLDLKPKGNLEDYLKDIREHVAPYTNISLAFALGVSSAVVAKLNQYCEDVNTVLSHFVTESSKGKSTATMLAISVWGNPKLGAGGLYNTWNSTENALATSLAGNYGVAYALDELSMSKIEDTTSLIYNLVGGKDKARLTKEIELRKLGTWVTTIISNGEASLLSRAKNNTGLEVRVLELEGIVWTEDARHSDNVKALANKNYGVFGYSFTEKLIKYPIDKLKLLFEEEKNIFKAKVKERGIVDNMIERTATKYAIVTLTTRLINSGYKAYDINLDIESIRAVLVETEISSINRRGIQKRASEWLLEYVEANASKFKCGKDSNQNTDYWGSRRELPNGDLEIAVLNNKFKEIMKQGGFEDTGVVLDQLKKDGMLDYEEGRLTRKRKINAISTPVYVVIVKP</sequence>
<feature type="domain" description="DUF927" evidence="1">
    <location>
        <begin position="72"/>
        <end position="295"/>
    </location>
</feature>
<feature type="domain" description="Cch helix turn helix" evidence="2">
    <location>
        <begin position="447"/>
        <end position="539"/>
    </location>
</feature>
<organism evidence="3">
    <name type="scientific">Clostridioides difficile</name>
    <name type="common">Peptoclostridium difficile</name>
    <dbReference type="NCBI Taxonomy" id="1496"/>
    <lineage>
        <taxon>Bacteria</taxon>
        <taxon>Bacillati</taxon>
        <taxon>Bacillota</taxon>
        <taxon>Clostridia</taxon>
        <taxon>Peptostreptococcales</taxon>
        <taxon>Peptostreptococcaceae</taxon>
        <taxon>Clostridioides</taxon>
    </lineage>
</organism>
<protein>
    <recommendedName>
        <fullName evidence="6">DUF927 domain-containing protein</fullName>
    </recommendedName>
</protein>
<evidence type="ECO:0000313" key="5">
    <source>
        <dbReference type="EMBL" id="CDS93259.1"/>
    </source>
</evidence>
<dbReference type="InterPro" id="IPR040538">
    <property type="entry name" value="Cch_HTH"/>
</dbReference>
<dbReference type="InterPro" id="IPR009270">
    <property type="entry name" value="DUF927"/>
</dbReference>
<evidence type="ECO:0000259" key="2">
    <source>
        <dbReference type="Pfam" id="PF18662"/>
    </source>
</evidence>
<dbReference type="RefSeq" id="WP_021390356.1">
    <property type="nucleotide sequence ID" value="NZ_BBYB01000267.1"/>
</dbReference>
<dbReference type="AlphaFoldDB" id="A0A069AH02"/>
<proteinExistence type="predicted"/>
<dbReference type="EMBL" id="LK932419">
    <property type="protein sequence ID" value="CDS90365.1"/>
    <property type="molecule type" value="Genomic_DNA"/>
</dbReference>
<name>A0A069AH02_CLODI</name>
<accession>A0A069AH02</accession>
<evidence type="ECO:0000313" key="3">
    <source>
        <dbReference type="EMBL" id="CDS90165.1"/>
    </source>
</evidence>
<evidence type="ECO:0008006" key="6">
    <source>
        <dbReference type="Google" id="ProtNLM"/>
    </source>
</evidence>
<dbReference type="EMBL" id="LK932534">
    <property type="protein sequence ID" value="CDS90165.1"/>
    <property type="molecule type" value="Genomic_DNA"/>
</dbReference>
<gene>
    <name evidence="5" type="ORF">BN1095_1300114</name>
    <name evidence="3" type="ORF">BN1096_790069</name>
    <name evidence="4" type="ORF">BN1097_790070</name>
</gene>
<dbReference type="Pfam" id="PF18662">
    <property type="entry name" value="HTH_56"/>
    <property type="match status" value="1"/>
</dbReference>
<dbReference type="Pfam" id="PF06048">
    <property type="entry name" value="DUF927"/>
    <property type="match status" value="1"/>
</dbReference>
<evidence type="ECO:0000259" key="1">
    <source>
        <dbReference type="Pfam" id="PF06048"/>
    </source>
</evidence>
<dbReference type="EMBL" id="LK932773">
    <property type="protein sequence ID" value="CDS93259.1"/>
    <property type="molecule type" value="Genomic_DNA"/>
</dbReference>